<evidence type="ECO:0000313" key="2">
    <source>
        <dbReference type="Proteomes" id="UP000765509"/>
    </source>
</evidence>
<accession>A0A9Q3PQF0</accession>
<protein>
    <submittedName>
        <fullName evidence="1">Uncharacterized protein</fullName>
    </submittedName>
</protein>
<gene>
    <name evidence="1" type="ORF">O181_108462</name>
</gene>
<name>A0A9Q3PQF0_9BASI</name>
<reference evidence="1" key="1">
    <citation type="submission" date="2021-03" db="EMBL/GenBank/DDBJ databases">
        <title>Draft genome sequence of rust myrtle Austropuccinia psidii MF-1, a brazilian biotype.</title>
        <authorList>
            <person name="Quecine M.C."/>
            <person name="Pachon D.M.R."/>
            <person name="Bonatelli M.L."/>
            <person name="Correr F.H."/>
            <person name="Franceschini L.M."/>
            <person name="Leite T.F."/>
            <person name="Margarido G.R.A."/>
            <person name="Almeida C.A."/>
            <person name="Ferrarezi J.A."/>
            <person name="Labate C.A."/>
        </authorList>
    </citation>
    <scope>NUCLEOTIDE SEQUENCE</scope>
    <source>
        <strain evidence="1">MF-1</strain>
    </source>
</reference>
<sequence>MSASEEAKEKIKEMQGYEESNWTKLKEELTTEWGRGEPERRYRPESLEKLFAETKRAGGTRNLAEYKGFIGKYENITNCLYKYGYIRREFEHNEELYASLSPEIRTSIIKEMRRDKVMIQARDCGYIVPEMKVLKSYIEQELEAVII</sequence>
<evidence type="ECO:0000313" key="1">
    <source>
        <dbReference type="EMBL" id="MBW0568747.1"/>
    </source>
</evidence>
<organism evidence="1 2">
    <name type="scientific">Austropuccinia psidii MF-1</name>
    <dbReference type="NCBI Taxonomy" id="1389203"/>
    <lineage>
        <taxon>Eukaryota</taxon>
        <taxon>Fungi</taxon>
        <taxon>Dikarya</taxon>
        <taxon>Basidiomycota</taxon>
        <taxon>Pucciniomycotina</taxon>
        <taxon>Pucciniomycetes</taxon>
        <taxon>Pucciniales</taxon>
        <taxon>Sphaerophragmiaceae</taxon>
        <taxon>Austropuccinia</taxon>
    </lineage>
</organism>
<comment type="caution">
    <text evidence="1">The sequence shown here is derived from an EMBL/GenBank/DDBJ whole genome shotgun (WGS) entry which is preliminary data.</text>
</comment>
<proteinExistence type="predicted"/>
<dbReference type="AlphaFoldDB" id="A0A9Q3PQF0"/>
<dbReference type="EMBL" id="AVOT02083187">
    <property type="protein sequence ID" value="MBW0568747.1"/>
    <property type="molecule type" value="Genomic_DNA"/>
</dbReference>
<keyword evidence="2" id="KW-1185">Reference proteome</keyword>
<dbReference type="Proteomes" id="UP000765509">
    <property type="component" value="Unassembled WGS sequence"/>
</dbReference>
<dbReference type="OrthoDB" id="2518478at2759"/>